<feature type="domain" description="BED-type" evidence="6">
    <location>
        <begin position="5"/>
        <end position="60"/>
    </location>
</feature>
<dbReference type="Proteomes" id="UP000887574">
    <property type="component" value="Unplaced"/>
</dbReference>
<sequence length="133" mass="15021">MYLGSKLHWSWQFLGEREEEIDGKTVAVAHCEFCTQRHRDSATKMTKHLIEQCRKIGQEARKSINMLAGIKQKTDEPPSKYRSSRIKEDTISLAEGSPNDNSGPLKDVPFAGRRLLVNILNADLACVGIRKQP</sequence>
<keyword evidence="2 4" id="KW-0863">Zinc-finger</keyword>
<feature type="region of interest" description="Disordered" evidence="5">
    <location>
        <begin position="70"/>
        <end position="107"/>
    </location>
</feature>
<dbReference type="InterPro" id="IPR003656">
    <property type="entry name" value="Znf_BED"/>
</dbReference>
<keyword evidence="7" id="KW-1185">Reference proteome</keyword>
<organism evidence="7 8">
    <name type="scientific">Ditylenchus dipsaci</name>
    <dbReference type="NCBI Taxonomy" id="166011"/>
    <lineage>
        <taxon>Eukaryota</taxon>
        <taxon>Metazoa</taxon>
        <taxon>Ecdysozoa</taxon>
        <taxon>Nematoda</taxon>
        <taxon>Chromadorea</taxon>
        <taxon>Rhabditida</taxon>
        <taxon>Tylenchina</taxon>
        <taxon>Tylenchomorpha</taxon>
        <taxon>Sphaerularioidea</taxon>
        <taxon>Anguinidae</taxon>
        <taxon>Anguininae</taxon>
        <taxon>Ditylenchus</taxon>
    </lineage>
</organism>
<dbReference type="WBParaSite" id="jg24181">
    <property type="protein sequence ID" value="jg24181"/>
    <property type="gene ID" value="jg24181"/>
</dbReference>
<keyword evidence="1" id="KW-0479">Metal-binding</keyword>
<dbReference type="PROSITE" id="PS50808">
    <property type="entry name" value="ZF_BED"/>
    <property type="match status" value="1"/>
</dbReference>
<evidence type="ECO:0000256" key="4">
    <source>
        <dbReference type="PROSITE-ProRule" id="PRU00027"/>
    </source>
</evidence>
<protein>
    <submittedName>
        <fullName evidence="8">BED-type domain-containing protein</fullName>
    </submittedName>
</protein>
<dbReference type="GO" id="GO:0008270">
    <property type="term" value="F:zinc ion binding"/>
    <property type="evidence" value="ECO:0007669"/>
    <property type="project" value="UniProtKB-KW"/>
</dbReference>
<feature type="compositionally biased region" description="Basic and acidic residues" evidence="5">
    <location>
        <begin position="72"/>
        <end position="90"/>
    </location>
</feature>
<dbReference type="AlphaFoldDB" id="A0A915DY47"/>
<evidence type="ECO:0000313" key="7">
    <source>
        <dbReference type="Proteomes" id="UP000887574"/>
    </source>
</evidence>
<evidence type="ECO:0000256" key="1">
    <source>
        <dbReference type="ARBA" id="ARBA00022723"/>
    </source>
</evidence>
<proteinExistence type="predicted"/>
<keyword evidence="3" id="KW-0862">Zinc</keyword>
<evidence type="ECO:0000259" key="6">
    <source>
        <dbReference type="PROSITE" id="PS50808"/>
    </source>
</evidence>
<evidence type="ECO:0000256" key="3">
    <source>
        <dbReference type="ARBA" id="ARBA00022833"/>
    </source>
</evidence>
<accession>A0A915DY47</accession>
<evidence type="ECO:0000256" key="2">
    <source>
        <dbReference type="ARBA" id="ARBA00022771"/>
    </source>
</evidence>
<evidence type="ECO:0000256" key="5">
    <source>
        <dbReference type="SAM" id="MobiDB-lite"/>
    </source>
</evidence>
<evidence type="ECO:0000313" key="8">
    <source>
        <dbReference type="WBParaSite" id="jg24181"/>
    </source>
</evidence>
<reference evidence="8" key="1">
    <citation type="submission" date="2022-11" db="UniProtKB">
        <authorList>
            <consortium name="WormBaseParasite"/>
        </authorList>
    </citation>
    <scope>IDENTIFICATION</scope>
</reference>
<name>A0A915DY47_9BILA</name>
<dbReference type="GO" id="GO:0003677">
    <property type="term" value="F:DNA binding"/>
    <property type="evidence" value="ECO:0007669"/>
    <property type="project" value="InterPro"/>
</dbReference>